<dbReference type="KEGG" id="ccs:CCNA_03008"/>
<dbReference type="EMBL" id="CP001340">
    <property type="protein sequence ID" value="ACL96473.1"/>
    <property type="molecule type" value="Genomic_DNA"/>
</dbReference>
<evidence type="ECO:0000313" key="3">
    <source>
        <dbReference type="Proteomes" id="UP000001364"/>
    </source>
</evidence>
<dbReference type="Proteomes" id="UP000001364">
    <property type="component" value="Chromosome"/>
</dbReference>
<dbReference type="InterPro" id="IPR008538">
    <property type="entry name" value="Uma2"/>
</dbReference>
<dbReference type="InterPro" id="IPR011335">
    <property type="entry name" value="Restrct_endonuc-II-like"/>
</dbReference>
<dbReference type="PATRIC" id="fig|565050.3.peg.2936"/>
<dbReference type="RefSeq" id="WP_010920752.1">
    <property type="nucleotide sequence ID" value="NC_011916.1"/>
</dbReference>
<dbReference type="GeneID" id="7333297"/>
<dbReference type="Gene3D" id="3.90.1570.10">
    <property type="entry name" value="tt1808, chain A"/>
    <property type="match status" value="1"/>
</dbReference>
<dbReference type="SUPFAM" id="SSF52980">
    <property type="entry name" value="Restriction endonuclease-like"/>
    <property type="match status" value="1"/>
</dbReference>
<evidence type="ECO:0000313" key="2">
    <source>
        <dbReference type="EMBL" id="ACL96473.1"/>
    </source>
</evidence>
<dbReference type="HOGENOM" id="CLU_076312_2_0_5"/>
<reference evidence="2 3" key="1">
    <citation type="journal article" date="2010" name="J. Bacteriol.">
        <title>The genetic basis of laboratory adaptation in Caulobacter crescentus.</title>
        <authorList>
            <person name="Marks M.E."/>
            <person name="Castro-Rojas C.M."/>
            <person name="Teiling C."/>
            <person name="Du L."/>
            <person name="Kapatral V."/>
            <person name="Walunas T.L."/>
            <person name="Crosson S."/>
        </authorList>
    </citation>
    <scope>NUCLEOTIDE SEQUENCE [LARGE SCALE GENOMIC DNA]</scope>
    <source>
        <strain evidence="3">NA1000 / CB15N</strain>
    </source>
</reference>
<dbReference type="OrthoDB" id="196625at2"/>
<dbReference type="RefSeq" id="YP_002518381.1">
    <property type="nucleotide sequence ID" value="NC_011916.1"/>
</dbReference>
<accession>A0A0H3CAI3</accession>
<evidence type="ECO:0000259" key="1">
    <source>
        <dbReference type="Pfam" id="PF05685"/>
    </source>
</evidence>
<dbReference type="InterPro" id="IPR012296">
    <property type="entry name" value="Nuclease_put_TT1808"/>
</dbReference>
<organism evidence="2 3">
    <name type="scientific">Caulobacter vibrioides (strain NA1000 / CB15N)</name>
    <name type="common">Caulobacter crescentus</name>
    <dbReference type="NCBI Taxonomy" id="565050"/>
    <lineage>
        <taxon>Bacteria</taxon>
        <taxon>Pseudomonadati</taxon>
        <taxon>Pseudomonadota</taxon>
        <taxon>Alphaproteobacteria</taxon>
        <taxon>Caulobacterales</taxon>
        <taxon>Caulobacteraceae</taxon>
        <taxon>Caulobacter</taxon>
    </lineage>
</organism>
<keyword evidence="3" id="KW-1185">Reference proteome</keyword>
<dbReference type="PANTHER" id="PTHR35400:SF3">
    <property type="entry name" value="SLL1072 PROTEIN"/>
    <property type="match status" value="1"/>
</dbReference>
<dbReference type="SMR" id="A0A0H3CAI3"/>
<proteinExistence type="predicted"/>
<dbReference type="CDD" id="cd06260">
    <property type="entry name" value="DUF820-like"/>
    <property type="match status" value="1"/>
</dbReference>
<gene>
    <name evidence="2" type="ordered locus">CCNA_03008</name>
</gene>
<dbReference type="PhylomeDB" id="A0A0H3CAI3"/>
<feature type="domain" description="Putative restriction endonuclease" evidence="1">
    <location>
        <begin position="22"/>
        <end position="193"/>
    </location>
</feature>
<name>A0A0H3CAI3_CAUVN</name>
<protein>
    <submittedName>
        <fullName evidence="2">PD-(D/E)xK nuclease protein</fullName>
    </submittedName>
</protein>
<sequence length="197" mass="21420">MTTSEPGLEDGSVSEFLFDFDAFEQMNRAGLFQRAMGRVQLIEGRLLEMAPTSSDHGDTSGEALFALKSAAVRAGVAADFRFLVHATLKIGEHSAPEPDLTVVRAFTGRTYAEAADAVLVVEVSISTRDGDLKLKAPLYAKAGVPEFWMIEPEQRRVTVFRAPQPNGTWASTTVHDDDDSVSPLFAPQISLSLSELF</sequence>
<dbReference type="PANTHER" id="PTHR35400">
    <property type="entry name" value="SLR1083 PROTEIN"/>
    <property type="match status" value="1"/>
</dbReference>
<dbReference type="AlphaFoldDB" id="A0A0H3CAI3"/>
<dbReference type="Pfam" id="PF05685">
    <property type="entry name" value="Uma2"/>
    <property type="match status" value="1"/>
</dbReference>